<dbReference type="GO" id="GO:0004557">
    <property type="term" value="F:alpha-galactosidase activity"/>
    <property type="evidence" value="ECO:0007669"/>
    <property type="project" value="UniProtKB-EC"/>
</dbReference>
<feature type="domain" description="Alpha galactosidase C-terminal" evidence="7">
    <location>
        <begin position="390"/>
        <end position="461"/>
    </location>
</feature>
<dbReference type="EC" id="3.2.1.22" evidence="5"/>
<dbReference type="CDD" id="cd14792">
    <property type="entry name" value="GH27"/>
    <property type="match status" value="1"/>
</dbReference>
<keyword evidence="9" id="KW-1185">Reference proteome</keyword>
<dbReference type="InterPro" id="IPR017853">
    <property type="entry name" value="GH"/>
</dbReference>
<dbReference type="Pfam" id="PF17801">
    <property type="entry name" value="Melibiase_C"/>
    <property type="match status" value="1"/>
</dbReference>
<dbReference type="InterPro" id="IPR002241">
    <property type="entry name" value="Glyco_hydro_27"/>
</dbReference>
<dbReference type="RefSeq" id="WP_197203972.1">
    <property type="nucleotide sequence ID" value="NZ_SJPL01000001.1"/>
</dbReference>
<gene>
    <name evidence="8" type="primary">agaA_1</name>
    <name evidence="8" type="ORF">Pan14r_47270</name>
</gene>
<feature type="chain" id="PRO_5023086922" description="Alpha-galactosidase" evidence="6">
    <location>
        <begin position="26"/>
        <end position="871"/>
    </location>
</feature>
<evidence type="ECO:0000256" key="5">
    <source>
        <dbReference type="RuleBase" id="RU361168"/>
    </source>
</evidence>
<sequence precursor="true">MNRRLQNASLSLSILVLMGSVVSFAQDPVAQRPPMGWNSFDAYDSTINEQQFRDTVDFMAEHLKPHGWQYAVVDYIWFNPHPGDHNNPQRRFGQSDLRLDPDGRPVDRLTLDEFGRPQPAVNRFPSSAAGAGFKPLADYVHSKGLKFGIHIMRGIPRQAYFDDLPIQGSDQSAGVIAEPWDVCPWNNNMLGVDATKPGAQAYYDSLFRQYAQWGVDFVKADDVIHYPYHAAEIEMMRTAIDRCGRPMVLSLSPGDAPLSQAKHLVANANMWRVSGDLWDEWPSIKRNFQLLEAWSPFIGPGHWPDADMLPIGHLSLGGRPHGPDRMSMLTDDEQVTMMNLWCIAKSPLMIGADLLTSPPETMALLQNRAVLAVNQTSQQNQQVYRSDDAACWVAMDPKSKDRFVALFNLSDQIRDVAVRFEDIGLRGRFKTTDLWTGGTQQNVTAQINRRLRPHASAMLRLAPESDVVVQPVLLPPPAGPVAGPNASVSDSLNRRIKTRSYPSVFQAWNPIDMPSRYPTDTLEGRLIAAAKHDVIWEEPVSQLGYGVQLALGAIWDGQHAGLAEGFTAQSRKRALENRAKMLQKNPDMVFLMEVRWRDAPGSYLPEDSSFWKRNPDGTREAGWDGGPEPYYMLDYQNRKFQSNIARQCKACIESGVYDGIMLDWSGQIDIVRLVREAIGDDGVIIVNIHDDIEDGRRYGKLINGSFMECNPAGPGTGGASFKTTWAKLRDGLEFFERELRSPQLNCLEVWGDRGDLRRMRATTTLGLTLSNGSVLFADPNPLKTPDHLHDWYDFWDVPLGRPRGVGQEKPDGSVWRPFEGGVVVYNPWQNGTVDVQFDSPHRRVSDQSVATTFQLADADGEIFVPVETEVK</sequence>
<dbReference type="SUPFAM" id="SSF51445">
    <property type="entry name" value="(Trans)glycosidases"/>
    <property type="match status" value="1"/>
</dbReference>
<dbReference type="Gene3D" id="3.20.20.70">
    <property type="entry name" value="Aldolase class I"/>
    <property type="match status" value="1"/>
</dbReference>
<keyword evidence="5" id="KW-1015">Disulfide bond</keyword>
<comment type="similarity">
    <text evidence="1 5">Belongs to the glycosyl hydrolase 27 family.</text>
</comment>
<dbReference type="Pfam" id="PF16499">
    <property type="entry name" value="Melibiase_2"/>
    <property type="match status" value="1"/>
</dbReference>
<name>A0A5C5Y9P7_9PLAN</name>
<evidence type="ECO:0000256" key="4">
    <source>
        <dbReference type="ARBA" id="ARBA00023295"/>
    </source>
</evidence>
<dbReference type="GO" id="GO:0005975">
    <property type="term" value="P:carbohydrate metabolic process"/>
    <property type="evidence" value="ECO:0007669"/>
    <property type="project" value="InterPro"/>
</dbReference>
<dbReference type="AlphaFoldDB" id="A0A5C5Y9P7"/>
<dbReference type="InterPro" id="IPR013780">
    <property type="entry name" value="Glyco_hydro_b"/>
</dbReference>
<comment type="caution">
    <text evidence="8">The sequence shown here is derived from an EMBL/GenBank/DDBJ whole genome shotgun (WGS) entry which is preliminary data.</text>
</comment>
<keyword evidence="3 5" id="KW-0378">Hydrolase</keyword>
<organism evidence="8 9">
    <name type="scientific">Crateriforma conspicua</name>
    <dbReference type="NCBI Taxonomy" id="2527996"/>
    <lineage>
        <taxon>Bacteria</taxon>
        <taxon>Pseudomonadati</taxon>
        <taxon>Planctomycetota</taxon>
        <taxon>Planctomycetia</taxon>
        <taxon>Planctomycetales</taxon>
        <taxon>Planctomycetaceae</taxon>
        <taxon>Crateriforma</taxon>
    </lineage>
</organism>
<dbReference type="InterPro" id="IPR041233">
    <property type="entry name" value="Melibiase_C"/>
</dbReference>
<reference evidence="8 9" key="1">
    <citation type="submission" date="2019-02" db="EMBL/GenBank/DDBJ databases">
        <title>Deep-cultivation of Planctomycetes and their phenomic and genomic characterization uncovers novel biology.</title>
        <authorList>
            <person name="Wiegand S."/>
            <person name="Jogler M."/>
            <person name="Boedeker C."/>
            <person name="Pinto D."/>
            <person name="Vollmers J."/>
            <person name="Rivas-Marin E."/>
            <person name="Kohn T."/>
            <person name="Peeters S.H."/>
            <person name="Heuer A."/>
            <person name="Rast P."/>
            <person name="Oberbeckmann S."/>
            <person name="Bunk B."/>
            <person name="Jeske O."/>
            <person name="Meyerdierks A."/>
            <person name="Storesund J.E."/>
            <person name="Kallscheuer N."/>
            <person name="Luecker S."/>
            <person name="Lage O.M."/>
            <person name="Pohl T."/>
            <person name="Merkel B.J."/>
            <person name="Hornburger P."/>
            <person name="Mueller R.-W."/>
            <person name="Bruemmer F."/>
            <person name="Labrenz M."/>
            <person name="Spormann A.M."/>
            <person name="Op Den Camp H."/>
            <person name="Overmann J."/>
            <person name="Amann R."/>
            <person name="Jetten M.S.M."/>
            <person name="Mascher T."/>
            <person name="Medema M.H."/>
            <person name="Devos D.P."/>
            <person name="Kaster A.-K."/>
            <person name="Ovreas L."/>
            <person name="Rohde M."/>
            <person name="Galperin M.Y."/>
            <person name="Jogler C."/>
        </authorList>
    </citation>
    <scope>NUCLEOTIDE SEQUENCE [LARGE SCALE GENOMIC DNA]</scope>
    <source>
        <strain evidence="8 9">Pan14r</strain>
    </source>
</reference>
<dbReference type="InterPro" id="IPR013785">
    <property type="entry name" value="Aldolase_TIM"/>
</dbReference>
<accession>A0A5C5Y9P7</accession>
<evidence type="ECO:0000256" key="6">
    <source>
        <dbReference type="SAM" id="SignalP"/>
    </source>
</evidence>
<keyword evidence="4 5" id="KW-0326">Glycosidase</keyword>
<dbReference type="Gene3D" id="2.60.40.1180">
    <property type="entry name" value="Golgi alpha-mannosidase II"/>
    <property type="match status" value="1"/>
</dbReference>
<dbReference type="PANTHER" id="PTHR11452:SF42">
    <property type="entry name" value="ALPHA-GALACTOSIDASE"/>
    <property type="match status" value="1"/>
</dbReference>
<evidence type="ECO:0000256" key="1">
    <source>
        <dbReference type="ARBA" id="ARBA00009743"/>
    </source>
</evidence>
<dbReference type="PRINTS" id="PR00740">
    <property type="entry name" value="GLHYDRLASE27"/>
</dbReference>
<dbReference type="PANTHER" id="PTHR11452">
    <property type="entry name" value="ALPHA-GALACTOSIDASE/ALPHA-N-ACETYLGALACTOSAMINIDASE"/>
    <property type="match status" value="1"/>
</dbReference>
<feature type="signal peptide" evidence="6">
    <location>
        <begin position="1"/>
        <end position="25"/>
    </location>
</feature>
<evidence type="ECO:0000256" key="2">
    <source>
        <dbReference type="ARBA" id="ARBA00022729"/>
    </source>
</evidence>
<proteinExistence type="inferred from homology"/>
<dbReference type="Proteomes" id="UP000317238">
    <property type="component" value="Unassembled WGS sequence"/>
</dbReference>
<keyword evidence="2 6" id="KW-0732">Signal</keyword>
<evidence type="ECO:0000259" key="7">
    <source>
        <dbReference type="Pfam" id="PF17801"/>
    </source>
</evidence>
<dbReference type="EMBL" id="SJPL01000001">
    <property type="protein sequence ID" value="TWT72407.1"/>
    <property type="molecule type" value="Genomic_DNA"/>
</dbReference>
<protein>
    <recommendedName>
        <fullName evidence="5">Alpha-galactosidase</fullName>
        <ecNumber evidence="5">3.2.1.22</ecNumber>
    </recommendedName>
    <alternativeName>
        <fullName evidence="5">Melibiase</fullName>
    </alternativeName>
</protein>
<dbReference type="SUPFAM" id="SSF51011">
    <property type="entry name" value="Glycosyl hydrolase domain"/>
    <property type="match status" value="1"/>
</dbReference>
<comment type="catalytic activity">
    <reaction evidence="5">
        <text>Hydrolysis of terminal, non-reducing alpha-D-galactose residues in alpha-D-galactosides, including galactose oligosaccharides, galactomannans and galactolipids.</text>
        <dbReference type="EC" id="3.2.1.22"/>
    </reaction>
</comment>
<evidence type="ECO:0000313" key="9">
    <source>
        <dbReference type="Proteomes" id="UP000317238"/>
    </source>
</evidence>
<evidence type="ECO:0000313" key="8">
    <source>
        <dbReference type="EMBL" id="TWT72407.1"/>
    </source>
</evidence>
<evidence type="ECO:0000256" key="3">
    <source>
        <dbReference type="ARBA" id="ARBA00022801"/>
    </source>
</evidence>